<name>I0H4D3_ACTM4</name>
<dbReference type="Proteomes" id="UP000007882">
    <property type="component" value="Chromosome"/>
</dbReference>
<protein>
    <submittedName>
        <fullName evidence="1">Uncharacterized protein</fullName>
    </submittedName>
</protein>
<dbReference type="PATRIC" id="fig|512565.3.peg.2651"/>
<organism evidence="1 2">
    <name type="scientific">Actinoplanes missouriensis (strain ATCC 14538 / DSM 43046 / CBS 188.64 / JCM 3121 / NBRC 102363 / NCIMB 12654 / NRRL B-3342 / UNCC 431)</name>
    <dbReference type="NCBI Taxonomy" id="512565"/>
    <lineage>
        <taxon>Bacteria</taxon>
        <taxon>Bacillati</taxon>
        <taxon>Actinomycetota</taxon>
        <taxon>Actinomycetes</taxon>
        <taxon>Micromonosporales</taxon>
        <taxon>Micromonosporaceae</taxon>
        <taxon>Actinoplanes</taxon>
    </lineage>
</organism>
<dbReference type="KEGG" id="ams:AMIS_26500"/>
<gene>
    <name evidence="1" type="ordered locus">AMIS_26500</name>
</gene>
<dbReference type="AlphaFoldDB" id="I0H4D3"/>
<dbReference type="OrthoDB" id="3405537at2"/>
<dbReference type="RefSeq" id="WP_014442765.1">
    <property type="nucleotide sequence ID" value="NC_017093.1"/>
</dbReference>
<sequence length="72" mass="7820">MTLDDQQYRGYLMNQPAKSRINLLGTRLVAIRTLVLDMPPAIAAQALGYTAECAEGHATLAGATWASYATHR</sequence>
<keyword evidence="2" id="KW-1185">Reference proteome</keyword>
<reference evidence="1 2" key="1">
    <citation type="submission" date="2012-02" db="EMBL/GenBank/DDBJ databases">
        <title>Complete genome sequence of Actinoplanes missouriensis 431 (= NBRC 102363).</title>
        <authorList>
            <person name="Ohnishi Y."/>
            <person name="Ishikawa J."/>
            <person name="Sekine M."/>
            <person name="Hosoyama A."/>
            <person name="Harada T."/>
            <person name="Narita H."/>
            <person name="Hata T."/>
            <person name="Konno Y."/>
            <person name="Tutikane K."/>
            <person name="Fujita N."/>
            <person name="Horinouchi S."/>
            <person name="Hayakawa M."/>
        </authorList>
    </citation>
    <scope>NUCLEOTIDE SEQUENCE [LARGE SCALE GENOMIC DNA]</scope>
    <source>
        <strain evidence="2">ATCC 14538 / DSM 43046 / CBS 188.64 / JCM 3121 / NBRC 102363 / NCIMB 12654 / NRRL B-3342 / UNCC 431</strain>
    </source>
</reference>
<dbReference type="EMBL" id="AP012319">
    <property type="protein sequence ID" value="BAL87870.1"/>
    <property type="molecule type" value="Genomic_DNA"/>
</dbReference>
<accession>I0H4D3</accession>
<dbReference type="HOGENOM" id="CLU_2713295_0_0_11"/>
<evidence type="ECO:0000313" key="1">
    <source>
        <dbReference type="EMBL" id="BAL87870.1"/>
    </source>
</evidence>
<evidence type="ECO:0000313" key="2">
    <source>
        <dbReference type="Proteomes" id="UP000007882"/>
    </source>
</evidence>
<proteinExistence type="predicted"/>